<evidence type="ECO:0000256" key="4">
    <source>
        <dbReference type="ARBA" id="ARBA00023139"/>
    </source>
</evidence>
<dbReference type="EMBL" id="SNXZ01000005">
    <property type="protein sequence ID" value="TDP94838.1"/>
    <property type="molecule type" value="Genomic_DNA"/>
</dbReference>
<evidence type="ECO:0000313" key="8">
    <source>
        <dbReference type="Proteomes" id="UP000295444"/>
    </source>
</evidence>
<evidence type="ECO:0000256" key="5">
    <source>
        <dbReference type="ARBA" id="ARBA00023288"/>
    </source>
</evidence>
<dbReference type="Pfam" id="PF01547">
    <property type="entry name" value="SBP_bac_1"/>
    <property type="match status" value="1"/>
</dbReference>
<sequence length="445" mass="47184">MRITSHQRRGRRSLLGFVAPLVLAAVAALATSCVSGPSDAGGSGAGAADEGDITFWTINLKKNFGSYITGLIDSYQKSHPKVHVTWVDVPGKDIATKFLSSVASGDVPDVVNIDSANLGRFADQMVDLGKFVQPNELADYQPGLLNSLRPNGSLIALPWYNGGAPVGVYNMSIMSKVGFDPANPPKNYDEVLALGQQVYDKTKVYGTNSIPSYVNGETAVLSYEGIPMLTPDKKKAAFDTPAAVAVLNKFKKAYDSHAIAPGAISADTRNFPQSLDNQQIAFVPDGYPFVLTSLENNSPTVYKNLAITKPPTTKDGKYLLLGQQTLAVPARSQHQAAAAAFAKFVTNGANQLAFCKLVAIYPSTVSTTKDAFFTDKTDTSPIGKARQLIVSELPNLVDGQLGSGKDAELSDALSKQVRAFMQGSVSADQALATAADAWNKALSGQ</sequence>
<keyword evidence="2 6" id="KW-0732">Signal</keyword>
<protein>
    <submittedName>
        <fullName evidence="7">Carbohydrate ABC transporter substrate-binding protein (CUT1 family)</fullName>
    </submittedName>
</protein>
<comment type="caution">
    <text evidence="7">The sequence shown here is derived from an EMBL/GenBank/DDBJ whole genome shotgun (WGS) entry which is preliminary data.</text>
</comment>
<evidence type="ECO:0000256" key="6">
    <source>
        <dbReference type="SAM" id="SignalP"/>
    </source>
</evidence>
<keyword evidence="5" id="KW-0449">Lipoprotein</keyword>
<dbReference type="RefSeq" id="WP_166659351.1">
    <property type="nucleotide sequence ID" value="NZ_SNXZ01000005.1"/>
</dbReference>
<keyword evidence="1" id="KW-1003">Cell membrane</keyword>
<dbReference type="PROSITE" id="PS51257">
    <property type="entry name" value="PROKAR_LIPOPROTEIN"/>
    <property type="match status" value="1"/>
</dbReference>
<dbReference type="AlphaFoldDB" id="A0A4V6PVR3"/>
<dbReference type="PANTHER" id="PTHR43649">
    <property type="entry name" value="ARABINOSE-BINDING PROTEIN-RELATED"/>
    <property type="match status" value="1"/>
</dbReference>
<dbReference type="SUPFAM" id="SSF53850">
    <property type="entry name" value="Periplasmic binding protein-like II"/>
    <property type="match status" value="1"/>
</dbReference>
<keyword evidence="3" id="KW-0472">Membrane</keyword>
<evidence type="ECO:0000313" key="7">
    <source>
        <dbReference type="EMBL" id="TDP94838.1"/>
    </source>
</evidence>
<name>A0A4V6PVR3_LABRH</name>
<feature type="signal peptide" evidence="6">
    <location>
        <begin position="1"/>
        <end position="30"/>
    </location>
</feature>
<keyword evidence="8" id="KW-1185">Reference proteome</keyword>
<organism evidence="7 8">
    <name type="scientific">Labedaea rhizosphaerae</name>
    <dbReference type="NCBI Taxonomy" id="598644"/>
    <lineage>
        <taxon>Bacteria</taxon>
        <taxon>Bacillati</taxon>
        <taxon>Actinomycetota</taxon>
        <taxon>Actinomycetes</taxon>
        <taxon>Pseudonocardiales</taxon>
        <taxon>Pseudonocardiaceae</taxon>
        <taxon>Labedaea</taxon>
    </lineage>
</organism>
<dbReference type="PANTHER" id="PTHR43649:SF33">
    <property type="entry name" value="POLYGALACTURONAN_RHAMNOGALACTURONAN-BINDING PROTEIN YTCQ"/>
    <property type="match status" value="1"/>
</dbReference>
<dbReference type="InterPro" id="IPR050490">
    <property type="entry name" value="Bact_solute-bd_prot1"/>
</dbReference>
<evidence type="ECO:0000256" key="1">
    <source>
        <dbReference type="ARBA" id="ARBA00022475"/>
    </source>
</evidence>
<feature type="chain" id="PRO_5039501443" evidence="6">
    <location>
        <begin position="31"/>
        <end position="445"/>
    </location>
</feature>
<keyword evidence="4" id="KW-0564">Palmitate</keyword>
<reference evidence="7 8" key="1">
    <citation type="submission" date="2019-03" db="EMBL/GenBank/DDBJ databases">
        <title>Genomic Encyclopedia of Type Strains, Phase IV (KMG-IV): sequencing the most valuable type-strain genomes for metagenomic binning, comparative biology and taxonomic classification.</title>
        <authorList>
            <person name="Goeker M."/>
        </authorList>
    </citation>
    <scope>NUCLEOTIDE SEQUENCE [LARGE SCALE GENOMIC DNA]</scope>
    <source>
        <strain evidence="7 8">DSM 45361</strain>
    </source>
</reference>
<dbReference type="Proteomes" id="UP000295444">
    <property type="component" value="Unassembled WGS sequence"/>
</dbReference>
<proteinExistence type="predicted"/>
<accession>A0A4V6PVR3</accession>
<gene>
    <name evidence="7" type="ORF">EV186_10570</name>
</gene>
<evidence type="ECO:0000256" key="2">
    <source>
        <dbReference type="ARBA" id="ARBA00022729"/>
    </source>
</evidence>
<dbReference type="InterPro" id="IPR006059">
    <property type="entry name" value="SBP"/>
</dbReference>
<evidence type="ECO:0000256" key="3">
    <source>
        <dbReference type="ARBA" id="ARBA00023136"/>
    </source>
</evidence>
<dbReference type="Gene3D" id="3.40.190.10">
    <property type="entry name" value="Periplasmic binding protein-like II"/>
    <property type="match status" value="1"/>
</dbReference>